<evidence type="ECO:0000256" key="1">
    <source>
        <dbReference type="ARBA" id="ARBA00022737"/>
    </source>
</evidence>
<keyword evidence="2" id="KW-0175">Coiled coil</keyword>
<dbReference type="Proteomes" id="UP000001307">
    <property type="component" value="Unassembled WGS sequence"/>
</dbReference>
<name>E4X0K4_OIKDI</name>
<dbReference type="InterPro" id="IPR029515">
    <property type="entry name" value="Liprin"/>
</dbReference>
<dbReference type="GO" id="GO:0050808">
    <property type="term" value="P:synapse organization"/>
    <property type="evidence" value="ECO:0007669"/>
    <property type="project" value="TreeGrafter"/>
</dbReference>
<feature type="domain" description="Liprin-alpha CC2" evidence="3">
    <location>
        <begin position="209"/>
        <end position="426"/>
    </location>
</feature>
<accession>E4X0K4</accession>
<dbReference type="OrthoDB" id="2132119at2759"/>
<dbReference type="InterPro" id="IPR057892">
    <property type="entry name" value="LIP-1_CC2"/>
</dbReference>
<dbReference type="PANTHER" id="PTHR12587">
    <property type="entry name" value="LAR INTERACTING PROTEIN LIP -RELATED PROTEIN"/>
    <property type="match status" value="1"/>
</dbReference>
<dbReference type="InParanoid" id="E4X0K4"/>
<evidence type="ECO:0000313" key="5">
    <source>
        <dbReference type="Proteomes" id="UP000001307"/>
    </source>
</evidence>
<feature type="coiled-coil region" evidence="2">
    <location>
        <begin position="167"/>
        <end position="428"/>
    </location>
</feature>
<protein>
    <recommendedName>
        <fullName evidence="3">Liprin-alpha CC2 domain-containing protein</fullName>
    </recommendedName>
</protein>
<evidence type="ECO:0000256" key="2">
    <source>
        <dbReference type="SAM" id="Coils"/>
    </source>
</evidence>
<dbReference type="Pfam" id="PF25526">
    <property type="entry name" value="LIP-1"/>
    <property type="match status" value="1"/>
</dbReference>
<sequence>MAAMCDEMAVIYEDGVDEHGLESVVERLAEERDRIQNDLQTSRSETQEMRNELKSLNTVIERLREINIKKLPQNLQGIGRELSEANERILELDEEIHELKAERQNTRLLLEHLEFLVMRHERSLRMTQGKRNAGAQQSVSSEVEVLKALKSLFEHHKALDEKVREKLRVQVEKNQELEARLMETKQKLENQSSSRGDRAWSNDLAESANGELNKIEQTRKDFALELERLQRENQAASAEEKSLRKKVDELKNGEKEARERLSALEKRYLNLQRENASYTERNQKLEAELSQQSALENQLAKAEERNRSLRERLELQEKRWTSHVNEQKQSDFSITANEKNVREMADRIHALQMDMAEKNEEINSLRSREKSTEEYSARLARKLDRLMVENHQRTQKELRDRMSLLEEKNRLAVENSQLRRQSEELSNRLMVENSFQAIPNLPGGYQVRTVC</sequence>
<feature type="coiled-coil region" evidence="2">
    <location>
        <begin position="25"/>
        <end position="109"/>
    </location>
</feature>
<evidence type="ECO:0000259" key="3">
    <source>
        <dbReference type="Pfam" id="PF25526"/>
    </source>
</evidence>
<keyword evidence="5" id="KW-1185">Reference proteome</keyword>
<dbReference type="EMBL" id="FN653020">
    <property type="protein sequence ID" value="CBY23303.1"/>
    <property type="molecule type" value="Genomic_DNA"/>
</dbReference>
<keyword evidence="1" id="KW-0677">Repeat</keyword>
<reference evidence="4" key="1">
    <citation type="journal article" date="2010" name="Science">
        <title>Plasticity of animal genome architecture unmasked by rapid evolution of a pelagic tunicate.</title>
        <authorList>
            <person name="Denoeud F."/>
            <person name="Henriet S."/>
            <person name="Mungpakdee S."/>
            <person name="Aury J.M."/>
            <person name="Da Silva C."/>
            <person name="Brinkmann H."/>
            <person name="Mikhaleva J."/>
            <person name="Olsen L.C."/>
            <person name="Jubin C."/>
            <person name="Canestro C."/>
            <person name="Bouquet J.M."/>
            <person name="Danks G."/>
            <person name="Poulain J."/>
            <person name="Campsteijn C."/>
            <person name="Adamski M."/>
            <person name="Cross I."/>
            <person name="Yadetie F."/>
            <person name="Muffato M."/>
            <person name="Louis A."/>
            <person name="Butcher S."/>
            <person name="Tsagkogeorga G."/>
            <person name="Konrad A."/>
            <person name="Singh S."/>
            <person name="Jensen M.F."/>
            <person name="Cong E.H."/>
            <person name="Eikeseth-Otteraa H."/>
            <person name="Noel B."/>
            <person name="Anthouard V."/>
            <person name="Porcel B.M."/>
            <person name="Kachouri-Lafond R."/>
            <person name="Nishino A."/>
            <person name="Ugolini M."/>
            <person name="Chourrout P."/>
            <person name="Nishida H."/>
            <person name="Aasland R."/>
            <person name="Huzurbazar S."/>
            <person name="Westhof E."/>
            <person name="Delsuc F."/>
            <person name="Lehrach H."/>
            <person name="Reinhardt R."/>
            <person name="Weissenbach J."/>
            <person name="Roy S.W."/>
            <person name="Artiguenave F."/>
            <person name="Postlethwait J.H."/>
            <person name="Manak J.R."/>
            <person name="Thompson E.M."/>
            <person name="Jaillon O."/>
            <person name="Du Pasquier L."/>
            <person name="Boudinot P."/>
            <person name="Liberles D.A."/>
            <person name="Volff J.N."/>
            <person name="Philippe H."/>
            <person name="Lenhard B."/>
            <person name="Roest Crollius H."/>
            <person name="Wincker P."/>
            <person name="Chourrout D."/>
        </authorList>
    </citation>
    <scope>NUCLEOTIDE SEQUENCE [LARGE SCALE GENOMIC DNA]</scope>
</reference>
<proteinExistence type="predicted"/>
<evidence type="ECO:0000313" key="4">
    <source>
        <dbReference type="EMBL" id="CBY23303.1"/>
    </source>
</evidence>
<organism evidence="4">
    <name type="scientific">Oikopleura dioica</name>
    <name type="common">Tunicate</name>
    <dbReference type="NCBI Taxonomy" id="34765"/>
    <lineage>
        <taxon>Eukaryota</taxon>
        <taxon>Metazoa</taxon>
        <taxon>Chordata</taxon>
        <taxon>Tunicata</taxon>
        <taxon>Appendicularia</taxon>
        <taxon>Copelata</taxon>
        <taxon>Oikopleuridae</taxon>
        <taxon>Oikopleura</taxon>
    </lineage>
</organism>
<gene>
    <name evidence="4" type="ORF">GSOID_T00015241001</name>
</gene>
<dbReference type="PANTHER" id="PTHR12587:SF20">
    <property type="entry name" value="LIPRIN-ALPHA, ISOFORM E"/>
    <property type="match status" value="1"/>
</dbReference>
<dbReference type="AlphaFoldDB" id="E4X0K4"/>
<dbReference type="GO" id="GO:0048786">
    <property type="term" value="C:presynaptic active zone"/>
    <property type="evidence" value="ECO:0007669"/>
    <property type="project" value="TreeGrafter"/>
</dbReference>